<dbReference type="Gene3D" id="1.10.510.10">
    <property type="entry name" value="Transferase(Phosphotransferase) domain 1"/>
    <property type="match status" value="1"/>
</dbReference>
<dbReference type="AlphaFoldDB" id="A0A100JR96"/>
<evidence type="ECO:0000256" key="8">
    <source>
        <dbReference type="ARBA" id="ARBA00048679"/>
    </source>
</evidence>
<name>A0A100JR96_STRSC</name>
<dbReference type="PROSITE" id="PS50011">
    <property type="entry name" value="PROTEIN_KINASE_DOM"/>
    <property type="match status" value="1"/>
</dbReference>
<feature type="compositionally biased region" description="Pro residues" evidence="9">
    <location>
        <begin position="14"/>
        <end position="26"/>
    </location>
</feature>
<dbReference type="Pfam" id="PF00069">
    <property type="entry name" value="Pkinase"/>
    <property type="match status" value="1"/>
</dbReference>
<dbReference type="Pfam" id="PF16918">
    <property type="entry name" value="PknG_TPR"/>
    <property type="match status" value="1"/>
</dbReference>
<reference evidence="11 12" key="2">
    <citation type="journal article" date="2016" name="Genome Announc.">
        <title>Draft Genome Sequences of Streptomyces scabiei S58, Streptomyces turgidiscabies T45, and Streptomyces acidiscabies a10, the Pathogens of Potato Common Scab, Isolated in Japan.</title>
        <authorList>
            <person name="Tomihama T."/>
            <person name="Nishi Y."/>
            <person name="Sakai M."/>
            <person name="Ikenaga M."/>
            <person name="Okubo T."/>
            <person name="Ikeda S."/>
        </authorList>
    </citation>
    <scope>NUCLEOTIDE SEQUENCE [LARGE SCALE GENOMIC DNA]</scope>
    <source>
        <strain evidence="11 12">S58</strain>
    </source>
</reference>
<feature type="compositionally biased region" description="Pro residues" evidence="9">
    <location>
        <begin position="54"/>
        <end position="63"/>
    </location>
</feature>
<keyword evidence="4" id="KW-0547">Nucleotide-binding</keyword>
<evidence type="ECO:0000256" key="4">
    <source>
        <dbReference type="ARBA" id="ARBA00022741"/>
    </source>
</evidence>
<keyword evidence="5 11" id="KW-0418">Kinase</keyword>
<dbReference type="GO" id="GO:0005524">
    <property type="term" value="F:ATP binding"/>
    <property type="evidence" value="ECO:0007669"/>
    <property type="project" value="UniProtKB-KW"/>
</dbReference>
<feature type="region of interest" description="Disordered" evidence="9">
    <location>
        <begin position="770"/>
        <end position="790"/>
    </location>
</feature>
<evidence type="ECO:0000256" key="3">
    <source>
        <dbReference type="ARBA" id="ARBA00022679"/>
    </source>
</evidence>
<dbReference type="Gene3D" id="1.25.40.10">
    <property type="entry name" value="Tetratricopeptide repeat domain"/>
    <property type="match status" value="1"/>
</dbReference>
<dbReference type="GO" id="GO:0106310">
    <property type="term" value="F:protein serine kinase activity"/>
    <property type="evidence" value="ECO:0007669"/>
    <property type="project" value="RHEA"/>
</dbReference>
<keyword evidence="2" id="KW-0723">Serine/threonine-protein kinase</keyword>
<sequence length="836" mass="90340">MRGRRGTGEGAGPGPRPEMGPDPGPASGPGTGSSAPSVPSEPPVPPSQSAMPAPSAPSAPSGPAPGGERGTPCPHRRFTGAPCGGTVLPTGHCAVCGRAQDGPRLPALPEDPGAFGPAELLALPERAPRPARERLIDPEAPLRVRMGCSSPDCGITFAPPYTVGRVPVEGYCPACGVPYSYRPELAAGDVLRDQYRILGPIAHGGQGWVYLAEDTHLGDVVAVKGMLNRYEQDGARLADVERRNLVAIRHPRIVQIRDFVARRDDGGQVTGGYIVMDDVGDGTLEKVVKETRRGESVLDIEHVAAYGCQILEAFVHLHAGGERVFVYGDMKPSNVVHHGDGVKVIDLGGMREQGQSQPPAHVTPDYMAPETAFAPVPTTAHDLHTVGVTLRELAGWAVDEVPGLGTASFWGVVDRATRGDPGLRFVDAREMAGQLRGALREIRALRGKSDPPEPSDYFWPSPQLLGARLGTVPGIEHWLERPRRDRYDPPLAPALDLGAPTPTEIARRLPVPRRYPGDPQTTRFEVSSGYDPGRLLDQEDGKPPSVEIRLHNVRVLLARDSRDDLERAQEELDTADSLPGPSAVRRWRLEWHRALVALRRADLDGDPRQVAAAKGHFTEVRLELPGEYAPKLALAYCGEWLGDDTAGPTARELYEAVFARNPAHGGAALGLARLALRAGDRRAALHILARVRPGTLDHTVTRIASLRIRAARLPRDTEPLPEPSEVDAALAELRDLVRREPGAGVPGLSEDEALRLSTELHEWQLDALYSRDDRPGPRGGGRLDPRSLRGLSARERRLRARIESHYRQLAARHDGSAATHEHLVDLLQAVRPQTVV</sequence>
<proteinExistence type="predicted"/>
<dbReference type="InterPro" id="IPR011990">
    <property type="entry name" value="TPR-like_helical_dom_sf"/>
</dbReference>
<dbReference type="SUPFAM" id="SSF56112">
    <property type="entry name" value="Protein kinase-like (PK-like)"/>
    <property type="match status" value="1"/>
</dbReference>
<evidence type="ECO:0000256" key="1">
    <source>
        <dbReference type="ARBA" id="ARBA00012513"/>
    </source>
</evidence>
<dbReference type="PANTHER" id="PTHR24363">
    <property type="entry name" value="SERINE/THREONINE PROTEIN KINASE"/>
    <property type="match status" value="1"/>
</dbReference>
<dbReference type="Gene3D" id="3.30.200.20">
    <property type="entry name" value="Phosphorylase Kinase, domain 1"/>
    <property type="match status" value="1"/>
</dbReference>
<dbReference type="PANTHER" id="PTHR24363:SF0">
    <property type="entry name" value="SERINE_THREONINE KINASE LIKE DOMAIN CONTAINING 1"/>
    <property type="match status" value="1"/>
</dbReference>
<dbReference type="InterPro" id="IPR031636">
    <property type="entry name" value="PknG_TPR"/>
</dbReference>
<evidence type="ECO:0000256" key="5">
    <source>
        <dbReference type="ARBA" id="ARBA00022777"/>
    </source>
</evidence>
<protein>
    <recommendedName>
        <fullName evidence="1">non-specific serine/threonine protein kinase</fullName>
        <ecNumber evidence="1">2.7.11.1</ecNumber>
    </recommendedName>
</protein>
<evidence type="ECO:0000256" key="7">
    <source>
        <dbReference type="ARBA" id="ARBA00047899"/>
    </source>
</evidence>
<keyword evidence="3 11" id="KW-0808">Transferase</keyword>
<evidence type="ECO:0000256" key="9">
    <source>
        <dbReference type="SAM" id="MobiDB-lite"/>
    </source>
</evidence>
<feature type="region of interest" description="Disordered" evidence="9">
    <location>
        <begin position="510"/>
        <end position="543"/>
    </location>
</feature>
<feature type="region of interest" description="Disordered" evidence="9">
    <location>
        <begin position="1"/>
        <end position="73"/>
    </location>
</feature>
<keyword evidence="6" id="KW-0067">ATP-binding</keyword>
<feature type="domain" description="Protein kinase" evidence="10">
    <location>
        <begin position="195"/>
        <end position="458"/>
    </location>
</feature>
<evidence type="ECO:0000313" key="12">
    <source>
        <dbReference type="Proteomes" id="UP000067448"/>
    </source>
</evidence>
<gene>
    <name evidence="11" type="primary">pknG_2</name>
    <name evidence="11" type="ORF">SsS58_04591</name>
</gene>
<organism evidence="11 12">
    <name type="scientific">Streptomyces scabiei</name>
    <dbReference type="NCBI Taxonomy" id="1930"/>
    <lineage>
        <taxon>Bacteria</taxon>
        <taxon>Bacillati</taxon>
        <taxon>Actinomycetota</taxon>
        <taxon>Actinomycetes</taxon>
        <taxon>Kitasatosporales</taxon>
        <taxon>Streptomycetaceae</taxon>
        <taxon>Streptomyces</taxon>
    </lineage>
</organism>
<dbReference type="Proteomes" id="UP000067448">
    <property type="component" value="Unassembled WGS sequence"/>
</dbReference>
<dbReference type="EC" id="2.7.11.1" evidence="1"/>
<dbReference type="InterPro" id="IPR011009">
    <property type="entry name" value="Kinase-like_dom_sf"/>
</dbReference>
<reference evidence="12" key="1">
    <citation type="submission" date="2015-11" db="EMBL/GenBank/DDBJ databases">
        <authorList>
            <consortium name="Cross-ministerial Strategic Innovation Promotion Program (SIP) consortium"/>
            <person name="Tomihama T."/>
            <person name="Ikenaga M."/>
            <person name="Sakai M."/>
            <person name="Okubo T."/>
            <person name="Ikeda S."/>
        </authorList>
    </citation>
    <scope>NUCLEOTIDE SEQUENCE [LARGE SCALE GENOMIC DNA]</scope>
    <source>
        <strain evidence="12">S58</strain>
    </source>
</reference>
<evidence type="ECO:0000259" key="10">
    <source>
        <dbReference type="PROSITE" id="PS50011"/>
    </source>
</evidence>
<reference evidence="12" key="3">
    <citation type="submission" date="2016-02" db="EMBL/GenBank/DDBJ databases">
        <title>Draft genome of pathogenic Streptomyces sp. in Japan.</title>
        <authorList>
            <person name="Tomihama T."/>
            <person name="Ikenaga M."/>
            <person name="Sakai M."/>
            <person name="Okubo T."/>
            <person name="Ikeda S."/>
        </authorList>
    </citation>
    <scope>NUCLEOTIDE SEQUENCE [LARGE SCALE GENOMIC DNA]</scope>
    <source>
        <strain evidence="12">S58</strain>
    </source>
</reference>
<evidence type="ECO:0000313" key="11">
    <source>
        <dbReference type="EMBL" id="GAQ64198.1"/>
    </source>
</evidence>
<dbReference type="InterPro" id="IPR000719">
    <property type="entry name" value="Prot_kinase_dom"/>
</dbReference>
<dbReference type="EMBL" id="BCMM01000021">
    <property type="protein sequence ID" value="GAQ64198.1"/>
    <property type="molecule type" value="Genomic_DNA"/>
</dbReference>
<comment type="catalytic activity">
    <reaction evidence="7">
        <text>L-threonyl-[protein] + ATP = O-phospho-L-threonyl-[protein] + ADP + H(+)</text>
        <dbReference type="Rhea" id="RHEA:46608"/>
        <dbReference type="Rhea" id="RHEA-COMP:11060"/>
        <dbReference type="Rhea" id="RHEA-COMP:11605"/>
        <dbReference type="ChEBI" id="CHEBI:15378"/>
        <dbReference type="ChEBI" id="CHEBI:30013"/>
        <dbReference type="ChEBI" id="CHEBI:30616"/>
        <dbReference type="ChEBI" id="CHEBI:61977"/>
        <dbReference type="ChEBI" id="CHEBI:456216"/>
        <dbReference type="EC" id="2.7.11.1"/>
    </reaction>
</comment>
<dbReference type="SMART" id="SM00220">
    <property type="entry name" value="S_TKc"/>
    <property type="match status" value="1"/>
</dbReference>
<comment type="caution">
    <text evidence="11">The sequence shown here is derived from an EMBL/GenBank/DDBJ whole genome shotgun (WGS) entry which is preliminary data.</text>
</comment>
<accession>A0A100JR96</accession>
<dbReference type="GO" id="GO:0004674">
    <property type="term" value="F:protein serine/threonine kinase activity"/>
    <property type="evidence" value="ECO:0007669"/>
    <property type="project" value="UniProtKB-KW"/>
</dbReference>
<evidence type="ECO:0000256" key="6">
    <source>
        <dbReference type="ARBA" id="ARBA00022840"/>
    </source>
</evidence>
<comment type="catalytic activity">
    <reaction evidence="8">
        <text>L-seryl-[protein] + ATP = O-phospho-L-seryl-[protein] + ADP + H(+)</text>
        <dbReference type="Rhea" id="RHEA:17989"/>
        <dbReference type="Rhea" id="RHEA-COMP:9863"/>
        <dbReference type="Rhea" id="RHEA-COMP:11604"/>
        <dbReference type="ChEBI" id="CHEBI:15378"/>
        <dbReference type="ChEBI" id="CHEBI:29999"/>
        <dbReference type="ChEBI" id="CHEBI:30616"/>
        <dbReference type="ChEBI" id="CHEBI:83421"/>
        <dbReference type="ChEBI" id="CHEBI:456216"/>
        <dbReference type="EC" id="2.7.11.1"/>
    </reaction>
</comment>
<evidence type="ECO:0000256" key="2">
    <source>
        <dbReference type="ARBA" id="ARBA00022527"/>
    </source>
</evidence>